<reference evidence="7" key="1">
    <citation type="journal article" date="2023" name="Mol. Phylogenet. Evol.">
        <title>Genome-scale phylogeny and comparative genomics of the fungal order Sordariales.</title>
        <authorList>
            <person name="Hensen N."/>
            <person name="Bonometti L."/>
            <person name="Westerberg I."/>
            <person name="Brannstrom I.O."/>
            <person name="Guillou S."/>
            <person name="Cros-Aarteil S."/>
            <person name="Calhoun S."/>
            <person name="Haridas S."/>
            <person name="Kuo A."/>
            <person name="Mondo S."/>
            <person name="Pangilinan J."/>
            <person name="Riley R."/>
            <person name="LaButti K."/>
            <person name="Andreopoulos B."/>
            <person name="Lipzen A."/>
            <person name="Chen C."/>
            <person name="Yan M."/>
            <person name="Daum C."/>
            <person name="Ng V."/>
            <person name="Clum A."/>
            <person name="Steindorff A."/>
            <person name="Ohm R.A."/>
            <person name="Martin F."/>
            <person name="Silar P."/>
            <person name="Natvig D.O."/>
            <person name="Lalanne C."/>
            <person name="Gautier V."/>
            <person name="Ament-Velasquez S.L."/>
            <person name="Kruys A."/>
            <person name="Hutchinson M.I."/>
            <person name="Powell A.J."/>
            <person name="Barry K."/>
            <person name="Miller A.N."/>
            <person name="Grigoriev I.V."/>
            <person name="Debuchy R."/>
            <person name="Gladieux P."/>
            <person name="Hiltunen Thoren M."/>
            <person name="Johannesson H."/>
        </authorList>
    </citation>
    <scope>NUCLEOTIDE SEQUENCE</scope>
    <source>
        <strain evidence="7">CBS 757.83</strain>
    </source>
</reference>
<dbReference type="GO" id="GO:0005634">
    <property type="term" value="C:nucleus"/>
    <property type="evidence" value="ECO:0007669"/>
    <property type="project" value="UniProtKB-SubCell"/>
</dbReference>
<sequence>MEYWSTKGRHVLLAALELACDSVGEELVAEIQKRDADRHASLLEENARLRALVTRVDQLEKDNHSLSLELDQLRKQVAKDAGSSEPSPAFLATPDMGVPAATRRALSEKDANAQTGAMSASPPPCGFEDQPNWEKLYAKLAIRHTALKQRHEETHRLTREFREKRDGWRKYAESLEVVVEKQQRKLRDYESKHGRPGASSSPRPRSSHADPGKPPVEQTIRSSSALANPEPVPRPLPREGALQEPLDPVEPTRASSTAQTSGAERSADEETEDESEGATGLPPIPPDVAAGDVVKIKPEPSSDGPIVISERTLRKRKHPEDHVGTPTPPRRIKSEQSTSSDLAVTGEAALFLPHESIDLDEEEQRMPTPRRQRFSEHHYLREEDAASPKEAVLPIAPLLTGVRSDRSPLGLLGPDTRLAAPLFKTRRSPIRAAWSLNSGIADVAEETVESFYSPTPRQAGKRPRVSTPVHGRLNSLLNHGSPKRTVAYLPPARPSVLNDDPQLDKENTRNIPPDEGTRTHQASPVKPSPLSKGTPGTLPRSHAEEKVNPQRPTRLRDRPLAELRPEDFKVNPNANKGYRYAFDEVVRSRDERSELAGCTDPNCCGRQFRAMAESELSASGAQVLTRMADVKMMEEYLGNEAYRLVDMTRQERQKVWLKAKIQDLANRLGRHRHRFARRPSPPGFWNPDFPSTQEIEQRKEEAEKAERGVVGERWREAMREGGRWLFRDD</sequence>
<evidence type="ECO:0000256" key="3">
    <source>
        <dbReference type="ARBA" id="ARBA00023242"/>
    </source>
</evidence>
<feature type="region of interest" description="Disordered" evidence="5">
    <location>
        <begin position="179"/>
        <end position="341"/>
    </location>
</feature>
<dbReference type="PANTHER" id="PTHR15107">
    <property type="entry name" value="RETINOBLASTOMA BINDING PROTEIN 8"/>
    <property type="match status" value="1"/>
</dbReference>
<gene>
    <name evidence="7" type="ORF">N658DRAFT_556398</name>
</gene>
<feature type="compositionally biased region" description="Polar residues" evidence="5">
    <location>
        <begin position="253"/>
        <end position="263"/>
    </location>
</feature>
<dbReference type="EMBL" id="MU863626">
    <property type="protein sequence ID" value="KAK4104508.1"/>
    <property type="molecule type" value="Genomic_DNA"/>
</dbReference>
<feature type="domain" description="DNA endonuclease activator Ctp1 C-terminal" evidence="6">
    <location>
        <begin position="581"/>
        <end position="694"/>
    </location>
</feature>
<dbReference type="Pfam" id="PF08573">
    <property type="entry name" value="SAE2"/>
    <property type="match status" value="1"/>
</dbReference>
<evidence type="ECO:0000256" key="4">
    <source>
        <dbReference type="SAM" id="Coils"/>
    </source>
</evidence>
<feature type="region of interest" description="Disordered" evidence="5">
    <location>
        <begin position="102"/>
        <end position="129"/>
    </location>
</feature>
<feature type="compositionally biased region" description="Basic and acidic residues" evidence="5">
    <location>
        <begin position="179"/>
        <end position="193"/>
    </location>
</feature>
<evidence type="ECO:0000313" key="7">
    <source>
        <dbReference type="EMBL" id="KAK4104508.1"/>
    </source>
</evidence>
<feature type="coiled-coil region" evidence="4">
    <location>
        <begin position="42"/>
        <end position="76"/>
    </location>
</feature>
<comment type="subcellular location">
    <subcellularLocation>
        <location evidence="1">Nucleus</location>
    </subcellularLocation>
</comment>
<comment type="caution">
    <text evidence="7">The sequence shown here is derived from an EMBL/GenBank/DDBJ whole genome shotgun (WGS) entry which is preliminary data.</text>
</comment>
<evidence type="ECO:0000256" key="2">
    <source>
        <dbReference type="ARBA" id="ARBA00022763"/>
    </source>
</evidence>
<evidence type="ECO:0000259" key="6">
    <source>
        <dbReference type="Pfam" id="PF08573"/>
    </source>
</evidence>
<keyword evidence="8" id="KW-1185">Reference proteome</keyword>
<dbReference type="AlphaFoldDB" id="A0AAN6Q6I9"/>
<evidence type="ECO:0000256" key="1">
    <source>
        <dbReference type="ARBA" id="ARBA00004123"/>
    </source>
</evidence>
<dbReference type="GO" id="GO:0010792">
    <property type="term" value="P:DNA double-strand break processing involved in repair via single-strand annealing"/>
    <property type="evidence" value="ECO:0007669"/>
    <property type="project" value="TreeGrafter"/>
</dbReference>
<reference evidence="7" key="2">
    <citation type="submission" date="2023-05" db="EMBL/GenBank/DDBJ databases">
        <authorList>
            <consortium name="Lawrence Berkeley National Laboratory"/>
            <person name="Steindorff A."/>
            <person name="Hensen N."/>
            <person name="Bonometti L."/>
            <person name="Westerberg I."/>
            <person name="Brannstrom I.O."/>
            <person name="Guillou S."/>
            <person name="Cros-Aarteil S."/>
            <person name="Calhoun S."/>
            <person name="Haridas S."/>
            <person name="Kuo A."/>
            <person name="Mondo S."/>
            <person name="Pangilinan J."/>
            <person name="Riley R."/>
            <person name="Labutti K."/>
            <person name="Andreopoulos B."/>
            <person name="Lipzen A."/>
            <person name="Chen C."/>
            <person name="Yanf M."/>
            <person name="Daum C."/>
            <person name="Ng V."/>
            <person name="Clum A."/>
            <person name="Ohm R."/>
            <person name="Martin F."/>
            <person name="Silar P."/>
            <person name="Natvig D."/>
            <person name="Lalanne C."/>
            <person name="Gautier V."/>
            <person name="Ament-Velasquez S.L."/>
            <person name="Kruys A."/>
            <person name="Hutchinson M.I."/>
            <person name="Powell A.J."/>
            <person name="Barry K."/>
            <person name="Miller A.N."/>
            <person name="Grigoriev I.V."/>
            <person name="Debuchy R."/>
            <person name="Gladieux P."/>
            <person name="Thoren M.H."/>
            <person name="Johannesson H."/>
        </authorList>
    </citation>
    <scope>NUCLEOTIDE SEQUENCE</scope>
    <source>
        <strain evidence="7">CBS 757.83</strain>
    </source>
</reference>
<keyword evidence="3" id="KW-0539">Nucleus</keyword>
<feature type="compositionally biased region" description="Basic and acidic residues" evidence="5">
    <location>
        <begin position="541"/>
        <end position="561"/>
    </location>
</feature>
<feature type="compositionally biased region" description="Acidic residues" evidence="5">
    <location>
        <begin position="267"/>
        <end position="276"/>
    </location>
</feature>
<dbReference type="InterPro" id="IPR013882">
    <property type="entry name" value="Ctp1_C"/>
</dbReference>
<feature type="region of interest" description="Disordered" evidence="5">
    <location>
        <begin position="675"/>
        <end position="709"/>
    </location>
</feature>
<accession>A0AAN6Q6I9</accession>
<feature type="region of interest" description="Disordered" evidence="5">
    <location>
        <begin position="452"/>
        <end position="561"/>
    </location>
</feature>
<organism evidence="7 8">
    <name type="scientific">Parathielavia hyrcaniae</name>
    <dbReference type="NCBI Taxonomy" id="113614"/>
    <lineage>
        <taxon>Eukaryota</taxon>
        <taxon>Fungi</taxon>
        <taxon>Dikarya</taxon>
        <taxon>Ascomycota</taxon>
        <taxon>Pezizomycotina</taxon>
        <taxon>Sordariomycetes</taxon>
        <taxon>Sordariomycetidae</taxon>
        <taxon>Sordariales</taxon>
        <taxon>Chaetomiaceae</taxon>
        <taxon>Parathielavia</taxon>
    </lineage>
</organism>
<name>A0AAN6Q6I9_9PEZI</name>
<feature type="region of interest" description="Disordered" evidence="5">
    <location>
        <begin position="353"/>
        <end position="375"/>
    </location>
</feature>
<protein>
    <submittedName>
        <fullName evidence="7">SAE2-domain-containing protein</fullName>
    </submittedName>
</protein>
<evidence type="ECO:0000256" key="5">
    <source>
        <dbReference type="SAM" id="MobiDB-lite"/>
    </source>
</evidence>
<dbReference type="InterPro" id="IPR033316">
    <property type="entry name" value="RBBP8-like"/>
</dbReference>
<dbReference type="Proteomes" id="UP001305647">
    <property type="component" value="Unassembled WGS sequence"/>
</dbReference>
<evidence type="ECO:0000313" key="8">
    <source>
        <dbReference type="Proteomes" id="UP001305647"/>
    </source>
</evidence>
<keyword evidence="2" id="KW-0227">DNA damage</keyword>
<proteinExistence type="predicted"/>
<keyword evidence="4" id="KW-0175">Coiled coil</keyword>
<dbReference type="PANTHER" id="PTHR15107:SF0">
    <property type="entry name" value="DNA ENDONUCLEASE ACTIVATOR CTP1 C-TERMINAL DOMAIN-CONTAINING PROTEIN"/>
    <property type="match status" value="1"/>
</dbReference>
<dbReference type="GO" id="GO:0003684">
    <property type="term" value="F:damaged DNA binding"/>
    <property type="evidence" value="ECO:0007669"/>
    <property type="project" value="TreeGrafter"/>
</dbReference>
<feature type="compositionally biased region" description="Basic and acidic residues" evidence="5">
    <location>
        <begin position="695"/>
        <end position="709"/>
    </location>
</feature>